<dbReference type="InterPro" id="IPR011711">
    <property type="entry name" value="GntR_C"/>
</dbReference>
<keyword evidence="1" id="KW-0805">Transcription regulation</keyword>
<sequence length="227" mass="26145">MKEEKETRRRLSLDTSNCKSLREIVFETIRNAIIQGELKPGERLMEVQLASEMGVSRTPVRESIRKLELEGLVCMIPRKGAYVTPMSIKDLQEMMQIRRALEILVAELAAKNATEAEIEKMRESNKGFEESAMKNDEEGIINYDVAFHETMYQSAKNDRLFQMIHSLREQMLRVRVEYVHNIDDKKPLIGQHESIIENIAKHDVKEAGRVAGCHIENAEADMMEVLE</sequence>
<evidence type="ECO:0000259" key="4">
    <source>
        <dbReference type="PROSITE" id="PS50949"/>
    </source>
</evidence>
<feature type="domain" description="HTH gntR-type" evidence="4">
    <location>
        <begin position="19"/>
        <end position="86"/>
    </location>
</feature>
<dbReference type="Proteomes" id="UP000199652">
    <property type="component" value="Unassembled WGS sequence"/>
</dbReference>
<dbReference type="Gene3D" id="1.10.10.10">
    <property type="entry name" value="Winged helix-like DNA-binding domain superfamily/Winged helix DNA-binding domain"/>
    <property type="match status" value="1"/>
</dbReference>
<dbReference type="PANTHER" id="PTHR43537">
    <property type="entry name" value="TRANSCRIPTIONAL REGULATOR, GNTR FAMILY"/>
    <property type="match status" value="1"/>
</dbReference>
<keyword evidence="6" id="KW-1185">Reference proteome</keyword>
<protein>
    <submittedName>
        <fullName evidence="5">DNA-binding transcriptional regulator, GntR family</fullName>
    </submittedName>
</protein>
<dbReference type="CDD" id="cd07377">
    <property type="entry name" value="WHTH_GntR"/>
    <property type="match status" value="1"/>
</dbReference>
<dbReference type="PROSITE" id="PS50949">
    <property type="entry name" value="HTH_GNTR"/>
    <property type="match status" value="1"/>
</dbReference>
<dbReference type="SUPFAM" id="SSF46785">
    <property type="entry name" value="Winged helix' DNA-binding domain"/>
    <property type="match status" value="1"/>
</dbReference>
<evidence type="ECO:0000313" key="6">
    <source>
        <dbReference type="Proteomes" id="UP000199652"/>
    </source>
</evidence>
<evidence type="ECO:0000256" key="3">
    <source>
        <dbReference type="ARBA" id="ARBA00023163"/>
    </source>
</evidence>
<dbReference type="SUPFAM" id="SSF48008">
    <property type="entry name" value="GntR ligand-binding domain-like"/>
    <property type="match status" value="1"/>
</dbReference>
<evidence type="ECO:0000256" key="1">
    <source>
        <dbReference type="ARBA" id="ARBA00023015"/>
    </source>
</evidence>
<dbReference type="SMART" id="SM00345">
    <property type="entry name" value="HTH_GNTR"/>
    <property type="match status" value="1"/>
</dbReference>
<evidence type="ECO:0000313" key="5">
    <source>
        <dbReference type="EMBL" id="SDY41715.1"/>
    </source>
</evidence>
<keyword evidence="3" id="KW-0804">Transcription</keyword>
<dbReference type="OrthoDB" id="9781630at2"/>
<dbReference type="InterPro" id="IPR000524">
    <property type="entry name" value="Tscrpt_reg_HTH_GntR"/>
</dbReference>
<keyword evidence="2 5" id="KW-0238">DNA-binding</keyword>
<dbReference type="PANTHER" id="PTHR43537:SF24">
    <property type="entry name" value="GLUCONATE OPERON TRANSCRIPTIONAL REPRESSOR"/>
    <property type="match status" value="1"/>
</dbReference>
<dbReference type="EMBL" id="FNOU01000032">
    <property type="protein sequence ID" value="SDY41715.1"/>
    <property type="molecule type" value="Genomic_DNA"/>
</dbReference>
<dbReference type="STRING" id="1528.SAMN04488579_13212"/>
<name>A0A1H3JQ95_EUBBA</name>
<dbReference type="Pfam" id="PF00392">
    <property type="entry name" value="GntR"/>
    <property type="match status" value="1"/>
</dbReference>
<organism evidence="5 6">
    <name type="scientific">Eubacterium barkeri</name>
    <name type="common">Clostridium barkeri</name>
    <dbReference type="NCBI Taxonomy" id="1528"/>
    <lineage>
        <taxon>Bacteria</taxon>
        <taxon>Bacillati</taxon>
        <taxon>Bacillota</taxon>
        <taxon>Clostridia</taxon>
        <taxon>Eubacteriales</taxon>
        <taxon>Eubacteriaceae</taxon>
        <taxon>Eubacterium</taxon>
    </lineage>
</organism>
<dbReference type="GO" id="GO:0003700">
    <property type="term" value="F:DNA-binding transcription factor activity"/>
    <property type="evidence" value="ECO:0007669"/>
    <property type="project" value="InterPro"/>
</dbReference>
<reference evidence="6" key="1">
    <citation type="submission" date="2016-10" db="EMBL/GenBank/DDBJ databases">
        <authorList>
            <person name="Varghese N."/>
            <person name="Submissions S."/>
        </authorList>
    </citation>
    <scope>NUCLEOTIDE SEQUENCE [LARGE SCALE GENOMIC DNA]</scope>
    <source>
        <strain evidence="6">VPI 5359</strain>
    </source>
</reference>
<dbReference type="InterPro" id="IPR000485">
    <property type="entry name" value="AsnC-type_HTH_dom"/>
</dbReference>
<dbReference type="InterPro" id="IPR008920">
    <property type="entry name" value="TF_FadR/GntR_C"/>
</dbReference>
<gene>
    <name evidence="5" type="ORF">SAMN04488579_13212</name>
</gene>
<dbReference type="PRINTS" id="PR00033">
    <property type="entry name" value="HTHASNC"/>
</dbReference>
<proteinExistence type="predicted"/>
<dbReference type="Pfam" id="PF07729">
    <property type="entry name" value="FCD"/>
    <property type="match status" value="1"/>
</dbReference>
<dbReference type="SMART" id="SM00895">
    <property type="entry name" value="FCD"/>
    <property type="match status" value="1"/>
</dbReference>
<evidence type="ECO:0000256" key="2">
    <source>
        <dbReference type="ARBA" id="ARBA00023125"/>
    </source>
</evidence>
<accession>A0A1H3JQ95</accession>
<dbReference type="PRINTS" id="PR00035">
    <property type="entry name" value="HTHGNTR"/>
</dbReference>
<dbReference type="InterPro" id="IPR036388">
    <property type="entry name" value="WH-like_DNA-bd_sf"/>
</dbReference>
<dbReference type="AlphaFoldDB" id="A0A1H3JQ95"/>
<dbReference type="RefSeq" id="WP_090247150.1">
    <property type="nucleotide sequence ID" value="NZ_FNOU01000032.1"/>
</dbReference>
<dbReference type="GO" id="GO:0043565">
    <property type="term" value="F:sequence-specific DNA binding"/>
    <property type="evidence" value="ECO:0007669"/>
    <property type="project" value="InterPro"/>
</dbReference>
<dbReference type="Gene3D" id="1.20.120.530">
    <property type="entry name" value="GntR ligand-binding domain-like"/>
    <property type="match status" value="1"/>
</dbReference>
<dbReference type="InterPro" id="IPR036390">
    <property type="entry name" value="WH_DNA-bd_sf"/>
</dbReference>